<dbReference type="SUPFAM" id="SSF53474">
    <property type="entry name" value="alpha/beta-Hydrolases"/>
    <property type="match status" value="1"/>
</dbReference>
<dbReference type="InterPro" id="IPR013595">
    <property type="entry name" value="Pept_S33_TAP-like_C"/>
</dbReference>
<dbReference type="Gene3D" id="3.40.50.1820">
    <property type="entry name" value="alpha/beta hydrolase"/>
    <property type="match status" value="1"/>
</dbReference>
<sequence length="311" mass="34006">MPSPETSLRPAQQPAPEVPFDPRMMVGRKRRLVQAGSRLMPSLMARILAWRYVCSTVSLDRSKVDARSDVAYVPLTDAYGLLRSSVPKGAAQRRVLLLPGKDGDIRQMARMARALRRDGAEVDAMVLPGHLEKARTPCDFGTLTDAIGHAMDEGGPYDAVVAHCVSASPIPWLLAEGHSAPRVVMLSTPLDLRQLVYVGAQQFGITGACRDAFLYWVNRYGGRHDILRDWRPVARARTEPLLLLHARTDHAAPIADVEELARTWPGARLQVFETSDHNGILSNACAIAEVAAFVRADEEATVALRACSSKG</sequence>
<organism evidence="3 4">
    <name type="scientific">Salipiger pallidus</name>
    <dbReference type="NCBI Taxonomy" id="1775170"/>
    <lineage>
        <taxon>Bacteria</taxon>
        <taxon>Pseudomonadati</taxon>
        <taxon>Pseudomonadota</taxon>
        <taxon>Alphaproteobacteria</taxon>
        <taxon>Rhodobacterales</taxon>
        <taxon>Roseobacteraceae</taxon>
        <taxon>Salipiger</taxon>
    </lineage>
</organism>
<evidence type="ECO:0000313" key="4">
    <source>
        <dbReference type="Proteomes" id="UP000617145"/>
    </source>
</evidence>
<keyword evidence="3" id="KW-0378">Hydrolase</keyword>
<evidence type="ECO:0000313" key="3">
    <source>
        <dbReference type="EMBL" id="GGG82900.1"/>
    </source>
</evidence>
<comment type="caution">
    <text evidence="3">The sequence shown here is derived from an EMBL/GenBank/DDBJ whole genome shotgun (WGS) entry which is preliminary data.</text>
</comment>
<accession>A0A8J3EHF4</accession>
<evidence type="ECO:0000256" key="1">
    <source>
        <dbReference type="SAM" id="MobiDB-lite"/>
    </source>
</evidence>
<protein>
    <submittedName>
        <fullName evidence="3">Alpha/beta hydrolase</fullName>
    </submittedName>
</protein>
<keyword evidence="4" id="KW-1185">Reference proteome</keyword>
<evidence type="ECO:0000259" key="2">
    <source>
        <dbReference type="Pfam" id="PF08386"/>
    </source>
</evidence>
<name>A0A8J3EHF4_9RHOB</name>
<proteinExistence type="predicted"/>
<gene>
    <name evidence="3" type="ORF">GCM10011415_35870</name>
</gene>
<feature type="region of interest" description="Disordered" evidence="1">
    <location>
        <begin position="1"/>
        <end position="21"/>
    </location>
</feature>
<dbReference type="Pfam" id="PF08386">
    <property type="entry name" value="Abhydrolase_4"/>
    <property type="match status" value="1"/>
</dbReference>
<feature type="domain" description="Peptidase S33 tripeptidyl aminopeptidase-like C-terminal" evidence="2">
    <location>
        <begin position="237"/>
        <end position="295"/>
    </location>
</feature>
<reference evidence="3" key="1">
    <citation type="journal article" date="2014" name="Int. J. Syst. Evol. Microbiol.">
        <title>Complete genome sequence of Corynebacterium casei LMG S-19264T (=DSM 44701T), isolated from a smear-ripened cheese.</title>
        <authorList>
            <consortium name="US DOE Joint Genome Institute (JGI-PGF)"/>
            <person name="Walter F."/>
            <person name="Albersmeier A."/>
            <person name="Kalinowski J."/>
            <person name="Ruckert C."/>
        </authorList>
    </citation>
    <scope>NUCLEOTIDE SEQUENCE</scope>
    <source>
        <strain evidence="3">CGMCC 1.15762</strain>
    </source>
</reference>
<reference evidence="3" key="2">
    <citation type="submission" date="2020-09" db="EMBL/GenBank/DDBJ databases">
        <authorList>
            <person name="Sun Q."/>
            <person name="Zhou Y."/>
        </authorList>
    </citation>
    <scope>NUCLEOTIDE SEQUENCE</scope>
    <source>
        <strain evidence="3">CGMCC 1.15762</strain>
    </source>
</reference>
<dbReference type="Proteomes" id="UP000617145">
    <property type="component" value="Unassembled WGS sequence"/>
</dbReference>
<dbReference type="InterPro" id="IPR029058">
    <property type="entry name" value="AB_hydrolase_fold"/>
</dbReference>
<dbReference type="AlphaFoldDB" id="A0A8J3EHF4"/>
<dbReference type="EMBL" id="BMJV01000008">
    <property type="protein sequence ID" value="GGG82900.1"/>
    <property type="molecule type" value="Genomic_DNA"/>
</dbReference>
<feature type="compositionally biased region" description="Polar residues" evidence="1">
    <location>
        <begin position="1"/>
        <end position="10"/>
    </location>
</feature>
<dbReference type="GO" id="GO:0016787">
    <property type="term" value="F:hydrolase activity"/>
    <property type="evidence" value="ECO:0007669"/>
    <property type="project" value="UniProtKB-KW"/>
</dbReference>